<keyword evidence="9" id="KW-1185">Reference proteome</keyword>
<dbReference type="InterPro" id="IPR003657">
    <property type="entry name" value="WRKY_dom"/>
</dbReference>
<sequence length="277" mass="29949">MATDDITLIREAADAELWSLERLLLQLSRHHPPSEFRDIADQTIAKLKNVISVMKRTGHARFRRCPQPGAAIFSDPPSIAHPPAVAPRTATLDFTKPKKILSVSDTASMSNSSFLSALSGGEGSVAGKSGYSSVLVPSAGAAAAVVRGGRPPLARSHRRKDSHDHPRCAGAGSPGPCHCAKKSKRNRDKKTVRVPAISSRNAEIPADEYSWRKYGQKLIKGSPYPRCSGVKDCPARKQVERAVDDPTMLVVTYDGGHRHGHQCKSEPKLPVVNEACR</sequence>
<name>A0A8J5H1M7_ZINOF</name>
<evidence type="ECO:0000313" key="9">
    <source>
        <dbReference type="Proteomes" id="UP000734854"/>
    </source>
</evidence>
<evidence type="ECO:0000256" key="2">
    <source>
        <dbReference type="ARBA" id="ARBA00023015"/>
    </source>
</evidence>
<keyword evidence="2" id="KW-0805">Transcription regulation</keyword>
<keyword evidence="4" id="KW-0804">Transcription</keyword>
<accession>A0A8J5H1M7</accession>
<dbReference type="GO" id="GO:0043565">
    <property type="term" value="F:sequence-specific DNA binding"/>
    <property type="evidence" value="ECO:0007669"/>
    <property type="project" value="InterPro"/>
</dbReference>
<dbReference type="InterPro" id="IPR044810">
    <property type="entry name" value="WRKY_plant"/>
</dbReference>
<feature type="region of interest" description="Disordered" evidence="6">
    <location>
        <begin position="147"/>
        <end position="189"/>
    </location>
</feature>
<evidence type="ECO:0000256" key="3">
    <source>
        <dbReference type="ARBA" id="ARBA00023125"/>
    </source>
</evidence>
<dbReference type="Proteomes" id="UP000734854">
    <property type="component" value="Unassembled WGS sequence"/>
</dbReference>
<dbReference type="SMART" id="SM00774">
    <property type="entry name" value="WRKY"/>
    <property type="match status" value="1"/>
</dbReference>
<evidence type="ECO:0000313" key="8">
    <source>
        <dbReference type="EMBL" id="KAG6515171.1"/>
    </source>
</evidence>
<dbReference type="GO" id="GO:0003700">
    <property type="term" value="F:DNA-binding transcription factor activity"/>
    <property type="evidence" value="ECO:0007669"/>
    <property type="project" value="InterPro"/>
</dbReference>
<dbReference type="Pfam" id="PF03106">
    <property type="entry name" value="WRKY"/>
    <property type="match status" value="1"/>
</dbReference>
<reference evidence="8 9" key="1">
    <citation type="submission" date="2020-08" db="EMBL/GenBank/DDBJ databases">
        <title>Plant Genome Project.</title>
        <authorList>
            <person name="Zhang R.-G."/>
        </authorList>
    </citation>
    <scope>NUCLEOTIDE SEQUENCE [LARGE SCALE GENOMIC DNA]</scope>
    <source>
        <tissue evidence="8">Rhizome</tissue>
    </source>
</reference>
<dbReference type="Gene3D" id="2.20.25.80">
    <property type="entry name" value="WRKY domain"/>
    <property type="match status" value="1"/>
</dbReference>
<dbReference type="SUPFAM" id="SSF118290">
    <property type="entry name" value="WRKY DNA-binding domain"/>
    <property type="match status" value="1"/>
</dbReference>
<dbReference type="GO" id="GO:0005634">
    <property type="term" value="C:nucleus"/>
    <property type="evidence" value="ECO:0007669"/>
    <property type="project" value="UniProtKB-SubCell"/>
</dbReference>
<gene>
    <name evidence="8" type="ORF">ZIOFF_025556</name>
</gene>
<evidence type="ECO:0000256" key="5">
    <source>
        <dbReference type="ARBA" id="ARBA00023242"/>
    </source>
</evidence>
<evidence type="ECO:0000256" key="4">
    <source>
        <dbReference type="ARBA" id="ARBA00023163"/>
    </source>
</evidence>
<evidence type="ECO:0000256" key="6">
    <source>
        <dbReference type="SAM" id="MobiDB-lite"/>
    </source>
</evidence>
<keyword evidence="5" id="KW-0539">Nucleus</keyword>
<dbReference type="PANTHER" id="PTHR31282">
    <property type="entry name" value="WRKY TRANSCRIPTION FACTOR 21-RELATED"/>
    <property type="match status" value="1"/>
</dbReference>
<feature type="compositionally biased region" description="Basic residues" evidence="6">
    <location>
        <begin position="179"/>
        <end position="189"/>
    </location>
</feature>
<dbReference type="PROSITE" id="PS50811">
    <property type="entry name" value="WRKY"/>
    <property type="match status" value="1"/>
</dbReference>
<protein>
    <recommendedName>
        <fullName evidence="7">WRKY domain-containing protein</fullName>
    </recommendedName>
</protein>
<evidence type="ECO:0000256" key="1">
    <source>
        <dbReference type="ARBA" id="ARBA00004123"/>
    </source>
</evidence>
<feature type="domain" description="WRKY" evidence="7">
    <location>
        <begin position="200"/>
        <end position="262"/>
    </location>
</feature>
<dbReference type="AlphaFoldDB" id="A0A8J5H1M7"/>
<dbReference type="InterPro" id="IPR018872">
    <property type="entry name" value="Zn-cluster-dom"/>
</dbReference>
<comment type="subcellular location">
    <subcellularLocation>
        <location evidence="1">Nucleus</location>
    </subcellularLocation>
</comment>
<organism evidence="8 9">
    <name type="scientific">Zingiber officinale</name>
    <name type="common">Ginger</name>
    <name type="synonym">Amomum zingiber</name>
    <dbReference type="NCBI Taxonomy" id="94328"/>
    <lineage>
        <taxon>Eukaryota</taxon>
        <taxon>Viridiplantae</taxon>
        <taxon>Streptophyta</taxon>
        <taxon>Embryophyta</taxon>
        <taxon>Tracheophyta</taxon>
        <taxon>Spermatophyta</taxon>
        <taxon>Magnoliopsida</taxon>
        <taxon>Liliopsida</taxon>
        <taxon>Zingiberales</taxon>
        <taxon>Zingiberaceae</taxon>
        <taxon>Zingiber</taxon>
    </lineage>
</organism>
<dbReference type="EMBL" id="JACMSC010000007">
    <property type="protein sequence ID" value="KAG6515171.1"/>
    <property type="molecule type" value="Genomic_DNA"/>
</dbReference>
<dbReference type="Pfam" id="PF10533">
    <property type="entry name" value="Plant_zn_clust"/>
    <property type="match status" value="1"/>
</dbReference>
<keyword evidence="3" id="KW-0238">DNA-binding</keyword>
<evidence type="ECO:0000259" key="7">
    <source>
        <dbReference type="PROSITE" id="PS50811"/>
    </source>
</evidence>
<proteinExistence type="predicted"/>
<comment type="caution">
    <text evidence="8">The sequence shown here is derived from an EMBL/GenBank/DDBJ whole genome shotgun (WGS) entry which is preliminary data.</text>
</comment>
<dbReference type="InterPro" id="IPR036576">
    <property type="entry name" value="WRKY_dom_sf"/>
</dbReference>